<accession>A0ABR2MDJ0</accession>
<evidence type="ECO:0000313" key="2">
    <source>
        <dbReference type="Proteomes" id="UP001412067"/>
    </source>
</evidence>
<proteinExistence type="predicted"/>
<protein>
    <submittedName>
        <fullName evidence="1">Uncharacterized protein</fullName>
    </submittedName>
</protein>
<organism evidence="1 2">
    <name type="scientific">Platanthera guangdongensis</name>
    <dbReference type="NCBI Taxonomy" id="2320717"/>
    <lineage>
        <taxon>Eukaryota</taxon>
        <taxon>Viridiplantae</taxon>
        <taxon>Streptophyta</taxon>
        <taxon>Embryophyta</taxon>
        <taxon>Tracheophyta</taxon>
        <taxon>Spermatophyta</taxon>
        <taxon>Magnoliopsida</taxon>
        <taxon>Liliopsida</taxon>
        <taxon>Asparagales</taxon>
        <taxon>Orchidaceae</taxon>
        <taxon>Orchidoideae</taxon>
        <taxon>Orchideae</taxon>
        <taxon>Orchidinae</taxon>
        <taxon>Platanthera</taxon>
    </lineage>
</organism>
<dbReference type="Proteomes" id="UP001412067">
    <property type="component" value="Unassembled WGS sequence"/>
</dbReference>
<evidence type="ECO:0000313" key="1">
    <source>
        <dbReference type="EMBL" id="KAK8962232.1"/>
    </source>
</evidence>
<gene>
    <name evidence="1" type="ORF">KSP40_PGU000134</name>
</gene>
<dbReference type="EMBL" id="JBBWWR010000008">
    <property type="protein sequence ID" value="KAK8962232.1"/>
    <property type="molecule type" value="Genomic_DNA"/>
</dbReference>
<name>A0ABR2MDJ0_9ASPA</name>
<reference evidence="1 2" key="1">
    <citation type="journal article" date="2022" name="Nat. Plants">
        <title>Genomes of leafy and leafless Platanthera orchids illuminate the evolution of mycoheterotrophy.</title>
        <authorList>
            <person name="Li M.H."/>
            <person name="Liu K.W."/>
            <person name="Li Z."/>
            <person name="Lu H.C."/>
            <person name="Ye Q.L."/>
            <person name="Zhang D."/>
            <person name="Wang J.Y."/>
            <person name="Li Y.F."/>
            <person name="Zhong Z.M."/>
            <person name="Liu X."/>
            <person name="Yu X."/>
            <person name="Liu D.K."/>
            <person name="Tu X.D."/>
            <person name="Liu B."/>
            <person name="Hao Y."/>
            <person name="Liao X.Y."/>
            <person name="Jiang Y.T."/>
            <person name="Sun W.H."/>
            <person name="Chen J."/>
            <person name="Chen Y.Q."/>
            <person name="Ai Y."/>
            <person name="Zhai J.W."/>
            <person name="Wu S.S."/>
            <person name="Zhou Z."/>
            <person name="Hsiao Y.Y."/>
            <person name="Wu W.L."/>
            <person name="Chen Y.Y."/>
            <person name="Lin Y.F."/>
            <person name="Hsu J.L."/>
            <person name="Li C.Y."/>
            <person name="Wang Z.W."/>
            <person name="Zhao X."/>
            <person name="Zhong W.Y."/>
            <person name="Ma X.K."/>
            <person name="Ma L."/>
            <person name="Huang J."/>
            <person name="Chen G.Z."/>
            <person name="Huang M.Z."/>
            <person name="Huang L."/>
            <person name="Peng D.H."/>
            <person name="Luo Y.B."/>
            <person name="Zou S.Q."/>
            <person name="Chen S.P."/>
            <person name="Lan S."/>
            <person name="Tsai W.C."/>
            <person name="Van de Peer Y."/>
            <person name="Liu Z.J."/>
        </authorList>
    </citation>
    <scope>NUCLEOTIDE SEQUENCE [LARGE SCALE GENOMIC DNA]</scope>
    <source>
        <strain evidence="1">Lor288</strain>
    </source>
</reference>
<sequence length="57" mass="6229">MFSSQLLLSPHVEKHQCLPIDVVGNVNYTGSPTEQLDQNSRGMIIGGDGKKIYPCVI</sequence>
<keyword evidence="2" id="KW-1185">Reference proteome</keyword>
<comment type="caution">
    <text evidence="1">The sequence shown here is derived from an EMBL/GenBank/DDBJ whole genome shotgun (WGS) entry which is preliminary data.</text>
</comment>